<dbReference type="EMBL" id="VTOW01000008">
    <property type="protein sequence ID" value="NKE73542.1"/>
    <property type="molecule type" value="Genomic_DNA"/>
</dbReference>
<name>A0A7X6DUA7_9BACT</name>
<protein>
    <submittedName>
        <fullName evidence="1">ABC transporter permease</fullName>
    </submittedName>
</protein>
<organism evidence="1 2">
    <name type="scientific">Candidatus Manganitrophus noduliformans</name>
    <dbReference type="NCBI Taxonomy" id="2606439"/>
    <lineage>
        <taxon>Bacteria</taxon>
        <taxon>Pseudomonadati</taxon>
        <taxon>Nitrospirota</taxon>
        <taxon>Nitrospiria</taxon>
        <taxon>Candidatus Troglogloeales</taxon>
        <taxon>Candidatus Manganitrophaceae</taxon>
        <taxon>Candidatus Manganitrophus</taxon>
    </lineage>
</organism>
<proteinExistence type="predicted"/>
<dbReference type="RefSeq" id="WP_168063502.1">
    <property type="nucleotide sequence ID" value="NZ_VTOW01000008.1"/>
</dbReference>
<sequence>MNIMLVSVAERTAEIGLPGGGGDPKGYSSPVSDRISAWREGRWGFFWGPAGDGAAGFLPGTLLPARLRCPFFFSVGVGLIFGLYPTLKAARLDPAEALRKG</sequence>
<gene>
    <name evidence="1" type="ORF">MNODULE_22535</name>
</gene>
<reference evidence="1 2" key="1">
    <citation type="journal article" date="2020" name="Nature">
        <title>Bacterial chemolithoautotrophy via manganese oxidation.</title>
        <authorList>
            <person name="Yu H."/>
            <person name="Leadbetter J.R."/>
        </authorList>
    </citation>
    <scope>NUCLEOTIDE SEQUENCE [LARGE SCALE GENOMIC DNA]</scope>
    <source>
        <strain evidence="1 2">Mn-1</strain>
    </source>
</reference>
<evidence type="ECO:0000313" key="1">
    <source>
        <dbReference type="EMBL" id="NKE73542.1"/>
    </source>
</evidence>
<dbReference type="AlphaFoldDB" id="A0A7X6DUA7"/>
<accession>A0A7X6DUA7</accession>
<keyword evidence="2" id="KW-1185">Reference proteome</keyword>
<dbReference type="Proteomes" id="UP000534783">
    <property type="component" value="Unassembled WGS sequence"/>
</dbReference>
<evidence type="ECO:0000313" key="2">
    <source>
        <dbReference type="Proteomes" id="UP000534783"/>
    </source>
</evidence>
<comment type="caution">
    <text evidence="1">The sequence shown here is derived from an EMBL/GenBank/DDBJ whole genome shotgun (WGS) entry which is preliminary data.</text>
</comment>